<dbReference type="PROSITE" id="PS50076">
    <property type="entry name" value="DNAJ_2"/>
    <property type="match status" value="1"/>
</dbReference>
<dbReference type="Proteomes" id="UP000796880">
    <property type="component" value="Unassembled WGS sequence"/>
</dbReference>
<proteinExistence type="predicted"/>
<dbReference type="PANTHER" id="PTHR45089:SF42">
    <property type="entry name" value="J DOMAIN-CONTAINING PROTEIN"/>
    <property type="match status" value="1"/>
</dbReference>
<dbReference type="InterPro" id="IPR024593">
    <property type="entry name" value="DUF3444"/>
</dbReference>
<feature type="compositionally biased region" description="Polar residues" evidence="1">
    <location>
        <begin position="780"/>
        <end position="792"/>
    </location>
</feature>
<evidence type="ECO:0000313" key="3">
    <source>
        <dbReference type="EMBL" id="KAF3454390.1"/>
    </source>
</evidence>
<dbReference type="InterPro" id="IPR036869">
    <property type="entry name" value="J_dom_sf"/>
</dbReference>
<dbReference type="SMART" id="SM00271">
    <property type="entry name" value="DnaJ"/>
    <property type="match status" value="1"/>
</dbReference>
<evidence type="ECO:0000259" key="2">
    <source>
        <dbReference type="PROSITE" id="PS50076"/>
    </source>
</evidence>
<name>A0A8K0HL39_9ROSA</name>
<feature type="compositionally biased region" description="Polar residues" evidence="1">
    <location>
        <begin position="328"/>
        <end position="349"/>
    </location>
</feature>
<feature type="region of interest" description="Disordered" evidence="1">
    <location>
        <begin position="743"/>
        <end position="854"/>
    </location>
</feature>
<dbReference type="Pfam" id="PF00226">
    <property type="entry name" value="DnaJ"/>
    <property type="match status" value="1"/>
</dbReference>
<feature type="region of interest" description="Disordered" evidence="1">
    <location>
        <begin position="227"/>
        <end position="481"/>
    </location>
</feature>
<dbReference type="Pfam" id="PF11926">
    <property type="entry name" value="DUF3444"/>
    <property type="match status" value="2"/>
</dbReference>
<dbReference type="PRINTS" id="PR00625">
    <property type="entry name" value="JDOMAIN"/>
</dbReference>
<feature type="compositionally biased region" description="Basic and acidic residues" evidence="1">
    <location>
        <begin position="414"/>
        <end position="431"/>
    </location>
</feature>
<protein>
    <recommendedName>
        <fullName evidence="2">J domain-containing protein</fullName>
    </recommendedName>
</protein>
<reference evidence="3" key="1">
    <citation type="submission" date="2020-03" db="EMBL/GenBank/DDBJ databases">
        <title>A high-quality chromosome-level genome assembly of a woody plant with both climbing and erect habits, Rhamnella rubrinervis.</title>
        <authorList>
            <person name="Lu Z."/>
            <person name="Yang Y."/>
            <person name="Zhu X."/>
            <person name="Sun Y."/>
        </authorList>
    </citation>
    <scope>NUCLEOTIDE SEQUENCE</scope>
    <source>
        <strain evidence="3">BYM</strain>
        <tissue evidence="3">Leaf</tissue>
    </source>
</reference>
<sequence>MECNKEEAVRALQLAEKKMQNNDFTGALRIAKRAHRLFPELENISHLLTVCEVHCSAENRIGGSEMDWYGILQVEQTVDVVTIKKQYRKLALLLHPDKNKFAGAEAAFKLIGEANRVLTDQVKRSLYETKCRTVVRTAAPNSTVHQSNGNTSIRKHDGAAKNHQKIPHSNYTGWQQYQQAQVNTFWTCCPFCEVRYQYYKNSQDRLLQCQNCENSFIALNLGTQPPGSHQSQFANLKEAQKQRPSKAFSQNSYGNPSDTKFASSHPVSKAGSAVELSGGSKMDEKDKRHVDVGVGKTGVEMSESNRVKSKEAENLKNANRKGRGKSVAESSESCGTGDTNDSGDVSQENVVDPSILSGGYQPRKSSRQKRNISYRENLSDDDNDFVSPPKKPREINSSNASEENMKNASANDGVSKDDESAALDGHEKEVKQNPVVPLEEILPRKRSTAGESEVEEKEADVSDHLDRKCKADDGPEVESNAMSTPEIITCPDPEFNDFDKVKGENCFAVNQIWAIYDTVDGMPRFYARIRKVFSPGFKLRISWLEPDPDDQGEIDWCSKELPVGCGKYTIGNTEETADRLMFSHHMYWIKGRSRDAYMIYPRKGETWALFQNWDISWFSDPEKHIPYQLEYVEVVSDFVKDSGIEVAYLCKVKGFVSLFQRSEQIGIVSFHVPPDKLYRFSHRVPSFRMTGEEREGVPKGSFEFDPASLPENFFKLDDHSDVKRDNVSINTENSGFCSKSLENEEKPVIGSERIPAAKKHEKTDFKRETPIPRRSPRKLNGTNMDYGQTDANKSIAVDGIDDTKHGNLVPSDRSSPPCEVDGRIKTPRKEGKDNHGREPVELRRSPRDLNRKNSQLNAGQFAPELVSSKHSDSHKNESHACTQSSLDATSSCGAKGQSGGKGQHSKSSRKCPVTSPSNLPACKSSKVRLFDFKGKNSKEKFQLDHIWALHSDGDGLPKTYAQVKRIESTHDFLLHVALLEPCSPPKNMIQPVCCGTFRVKDGETKVFRPSSFSHCLSAKHMGKNKYEIYPREGEVWGLYKMQNMSEGEFDIVEVLEDLGTCTRVVVLTQVDGYESMFKAPRIQRSKTGVIDVPRSEAASRFSHQIQAFRHTGDSRLLGYWELDPLSVSGNIVCLD</sequence>
<dbReference type="CDD" id="cd06257">
    <property type="entry name" value="DnaJ"/>
    <property type="match status" value="1"/>
</dbReference>
<feature type="domain" description="J" evidence="2">
    <location>
        <begin position="67"/>
        <end position="131"/>
    </location>
</feature>
<feature type="compositionally biased region" description="Basic and acidic residues" evidence="1">
    <location>
        <begin position="867"/>
        <end position="878"/>
    </location>
</feature>
<gene>
    <name evidence="3" type="ORF">FNV43_RR04837</name>
</gene>
<dbReference type="SUPFAM" id="SSF46565">
    <property type="entry name" value="Chaperone J-domain"/>
    <property type="match status" value="1"/>
</dbReference>
<dbReference type="PANTHER" id="PTHR45089">
    <property type="entry name" value="DNAJ HEAT SHOCK AMINO-TERMINAL DOMAIN PROTEIN-RELATED"/>
    <property type="match status" value="1"/>
</dbReference>
<feature type="compositionally biased region" description="Basic and acidic residues" evidence="1">
    <location>
        <begin position="459"/>
        <end position="473"/>
    </location>
</feature>
<feature type="compositionally biased region" description="Polar residues" evidence="1">
    <location>
        <begin position="879"/>
        <end position="889"/>
    </location>
</feature>
<feature type="compositionally biased region" description="Basic and acidic residues" evidence="1">
    <location>
        <begin position="761"/>
        <end position="771"/>
    </location>
</feature>
<dbReference type="InterPro" id="IPR001623">
    <property type="entry name" value="DnaJ_domain"/>
</dbReference>
<feature type="region of interest" description="Disordered" evidence="1">
    <location>
        <begin position="866"/>
        <end position="917"/>
    </location>
</feature>
<dbReference type="EMBL" id="VOIH02000002">
    <property type="protein sequence ID" value="KAF3454390.1"/>
    <property type="molecule type" value="Genomic_DNA"/>
</dbReference>
<organism evidence="3 4">
    <name type="scientific">Rhamnella rubrinervis</name>
    <dbReference type="NCBI Taxonomy" id="2594499"/>
    <lineage>
        <taxon>Eukaryota</taxon>
        <taxon>Viridiplantae</taxon>
        <taxon>Streptophyta</taxon>
        <taxon>Embryophyta</taxon>
        <taxon>Tracheophyta</taxon>
        <taxon>Spermatophyta</taxon>
        <taxon>Magnoliopsida</taxon>
        <taxon>eudicotyledons</taxon>
        <taxon>Gunneridae</taxon>
        <taxon>Pentapetalae</taxon>
        <taxon>rosids</taxon>
        <taxon>fabids</taxon>
        <taxon>Rosales</taxon>
        <taxon>Rhamnaceae</taxon>
        <taxon>rhamnoid group</taxon>
        <taxon>Rhamneae</taxon>
        <taxon>Rhamnella</taxon>
    </lineage>
</organism>
<evidence type="ECO:0000313" key="4">
    <source>
        <dbReference type="Proteomes" id="UP000796880"/>
    </source>
</evidence>
<feature type="compositionally biased region" description="Polar residues" evidence="1">
    <location>
        <begin position="247"/>
        <end position="266"/>
    </location>
</feature>
<comment type="caution">
    <text evidence="3">The sequence shown here is derived from an EMBL/GenBank/DDBJ whole genome shotgun (WGS) entry which is preliminary data.</text>
</comment>
<feature type="compositionally biased region" description="Basic and acidic residues" evidence="1">
    <location>
        <begin position="820"/>
        <end position="851"/>
    </location>
</feature>
<evidence type="ECO:0000256" key="1">
    <source>
        <dbReference type="SAM" id="MobiDB-lite"/>
    </source>
</evidence>
<accession>A0A8K0HL39</accession>
<keyword evidence="4" id="KW-1185">Reference proteome</keyword>
<feature type="compositionally biased region" description="Basic and acidic residues" evidence="1">
    <location>
        <begin position="303"/>
        <end position="314"/>
    </location>
</feature>
<dbReference type="AlphaFoldDB" id="A0A8K0HL39"/>
<dbReference type="Gene3D" id="1.10.287.110">
    <property type="entry name" value="DnaJ domain"/>
    <property type="match status" value="1"/>
</dbReference>
<feature type="compositionally biased region" description="Polar residues" evidence="1">
    <location>
        <begin position="395"/>
        <end position="412"/>
    </location>
</feature>
<dbReference type="OrthoDB" id="10250354at2759"/>
<feature type="compositionally biased region" description="Basic and acidic residues" evidence="1">
    <location>
        <begin position="281"/>
        <end position="291"/>
    </location>
</feature>